<evidence type="ECO:0000313" key="2">
    <source>
        <dbReference type="EMBL" id="KIE11232.1"/>
    </source>
</evidence>
<keyword evidence="3" id="KW-1185">Reference proteome</keyword>
<keyword evidence="1" id="KW-0223">Dioxygenase</keyword>
<dbReference type="Pfam" id="PF05721">
    <property type="entry name" value="PhyH"/>
    <property type="match status" value="1"/>
</dbReference>
<evidence type="ECO:0000313" key="1">
    <source>
        <dbReference type="EMBL" id="KAF3887293.1"/>
    </source>
</evidence>
<dbReference type="InterPro" id="IPR008775">
    <property type="entry name" value="Phytyl_CoA_dOase-like"/>
</dbReference>
<proteinExistence type="predicted"/>
<reference evidence="1" key="2">
    <citation type="submission" date="2019-11" db="EMBL/GenBank/DDBJ databases">
        <title>Improved Assembly of Tolypothrix boutellei genome.</title>
        <authorList>
            <person name="Sarangi A.N."/>
            <person name="Mukherjee M."/>
            <person name="Ghosh S."/>
            <person name="Singh D."/>
            <person name="Das A."/>
            <person name="Kant S."/>
            <person name="Prusty A."/>
            <person name="Tripathy S."/>
        </authorList>
    </citation>
    <scope>NUCLEOTIDE SEQUENCE</scope>
    <source>
        <strain evidence="1">VB521301</strain>
    </source>
</reference>
<dbReference type="AlphaFoldDB" id="A0A0C1N9A1"/>
<comment type="caution">
    <text evidence="2">The sequence shown here is derived from an EMBL/GenBank/DDBJ whole genome shotgun (WGS) entry which is preliminary data.</text>
</comment>
<reference evidence="2" key="1">
    <citation type="journal article" date="2015" name="Genome Announc.">
        <title>Draft Genome Sequence of Tolypothrix boutellei Strain VB521301.</title>
        <authorList>
            <person name="Chandrababunaidu M.M."/>
            <person name="Singh D."/>
            <person name="Sen D."/>
            <person name="Bhan S."/>
            <person name="Das S."/>
            <person name="Gupta A."/>
            <person name="Adhikary S.P."/>
            <person name="Tripathy S."/>
        </authorList>
    </citation>
    <scope>NUCLEOTIDE SEQUENCE</scope>
    <source>
        <strain evidence="2">VB521301</strain>
    </source>
</reference>
<dbReference type="STRING" id="1479485.DA73_0222880"/>
<name>A0A0C1N9A1_9CYAN</name>
<dbReference type="RefSeq" id="WP_038087937.1">
    <property type="nucleotide sequence ID" value="NZ_JHEG04000001.1"/>
</dbReference>
<dbReference type="Gene3D" id="2.60.120.620">
    <property type="entry name" value="q2cbj1_9rhob like domain"/>
    <property type="match status" value="1"/>
</dbReference>
<dbReference type="Proteomes" id="UP000029738">
    <property type="component" value="Unassembled WGS sequence"/>
</dbReference>
<dbReference type="SUPFAM" id="SSF51197">
    <property type="entry name" value="Clavaminate synthase-like"/>
    <property type="match status" value="1"/>
</dbReference>
<dbReference type="EMBL" id="JHEG04000001">
    <property type="protein sequence ID" value="KAF3887293.1"/>
    <property type="molecule type" value="Genomic_DNA"/>
</dbReference>
<accession>A0A0C1N9A1</accession>
<dbReference type="EMBL" id="JHEG02000048">
    <property type="protein sequence ID" value="KIE11232.1"/>
    <property type="molecule type" value="Genomic_DNA"/>
</dbReference>
<dbReference type="GO" id="GO:0016706">
    <property type="term" value="F:2-oxoglutarate-dependent dioxygenase activity"/>
    <property type="evidence" value="ECO:0007669"/>
    <property type="project" value="UniProtKB-ARBA"/>
</dbReference>
<keyword evidence="1" id="KW-0560">Oxidoreductase</keyword>
<evidence type="ECO:0000313" key="3">
    <source>
        <dbReference type="Proteomes" id="UP000029738"/>
    </source>
</evidence>
<protein>
    <submittedName>
        <fullName evidence="2">Mitomycin antibiotics/polyketide fumonisin biosynthesis protein</fullName>
    </submittedName>
    <submittedName>
        <fullName evidence="1">Phytanoyl-CoA dioxygenase family protein</fullName>
    </submittedName>
</protein>
<gene>
    <name evidence="2" type="ORF">DA73_0222880</name>
    <name evidence="1" type="ORF">DA73_0400018705</name>
</gene>
<dbReference type="OrthoDB" id="9796766at2"/>
<sequence>MTELERYLFDLQGFIVLENALTPAEITAINALLDPQIACIDRRGKEWVRFDSLLSWGVPFRSLIDNPRITPYLDELLGANFRLDHDYVHIIRQGTGPIGSILHGGGTPYDPCQYYFYKDGRMHNGLVAVAYSLTDVPQGAGGFGCIPGSHKSNFPLLKEWENLENPLSCTQEISGKAGTAIIFTEALTHGTMPWKGQHERRTLFYKYSPYSSAWARYYYNPDDYPDLTQMQRRRLKTPGFYP</sequence>
<organism evidence="2">
    <name type="scientific">Tolypothrix bouteillei VB521301</name>
    <dbReference type="NCBI Taxonomy" id="1479485"/>
    <lineage>
        <taxon>Bacteria</taxon>
        <taxon>Bacillati</taxon>
        <taxon>Cyanobacteriota</taxon>
        <taxon>Cyanophyceae</taxon>
        <taxon>Nostocales</taxon>
        <taxon>Tolypothrichaceae</taxon>
        <taxon>Tolypothrix</taxon>
    </lineage>
</organism>